<evidence type="ECO:0000313" key="1">
    <source>
        <dbReference type="EMBL" id="CAD7401434.1"/>
    </source>
</evidence>
<dbReference type="PANTHER" id="PTHR46088:SF1">
    <property type="entry name" value="TUBULIN--TYROSINE LIGASE-LIKE PROTEIN 12"/>
    <property type="match status" value="1"/>
</dbReference>
<reference evidence="1" key="1">
    <citation type="submission" date="2020-11" db="EMBL/GenBank/DDBJ databases">
        <authorList>
            <person name="Tran Van P."/>
        </authorList>
    </citation>
    <scope>NUCLEOTIDE SEQUENCE</scope>
</reference>
<sequence length="205" mass="22689">MHINITRVRDKCQRLASVAKLANALVVLSSTAEDGEIEVRISVGTATTEYGPGPTEMESASGPYGCYMLSGGLNVMNYTEHASLYMKLCDEFIEDFQMQYAGHQWEMLEKKIFSMFREVLEAATCKQPPLSIGHNPQSRALYAADIMLAWRTDDDGCRAFFAKDTDGNWLVTIFIPTAVASDLGSQEDIIRTPPVTIYGGLEDTI</sequence>
<dbReference type="EMBL" id="OC318311">
    <property type="protein sequence ID" value="CAD7401434.1"/>
    <property type="molecule type" value="Genomic_DNA"/>
</dbReference>
<dbReference type="PANTHER" id="PTHR46088">
    <property type="entry name" value="TUBULIN--TYROSINE LIGASE-LIKE PROTEIN 12"/>
    <property type="match status" value="1"/>
</dbReference>
<accession>A0A7R9CSK0</accession>
<gene>
    <name evidence="1" type="ORF">TCEB3V08_LOCUS6001</name>
</gene>
<dbReference type="AlphaFoldDB" id="A0A7R9CSK0"/>
<dbReference type="GO" id="GO:0005737">
    <property type="term" value="C:cytoplasm"/>
    <property type="evidence" value="ECO:0007669"/>
    <property type="project" value="TreeGrafter"/>
</dbReference>
<name>A0A7R9CSK0_TIMCR</name>
<dbReference type="InterPro" id="IPR004344">
    <property type="entry name" value="TTL/TTLL_fam"/>
</dbReference>
<proteinExistence type="predicted"/>
<organism evidence="1">
    <name type="scientific">Timema cristinae</name>
    <name type="common">Walking stick</name>
    <dbReference type="NCBI Taxonomy" id="61476"/>
    <lineage>
        <taxon>Eukaryota</taxon>
        <taxon>Metazoa</taxon>
        <taxon>Ecdysozoa</taxon>
        <taxon>Arthropoda</taxon>
        <taxon>Hexapoda</taxon>
        <taxon>Insecta</taxon>
        <taxon>Pterygota</taxon>
        <taxon>Neoptera</taxon>
        <taxon>Polyneoptera</taxon>
        <taxon>Phasmatodea</taxon>
        <taxon>Timematodea</taxon>
        <taxon>Timematoidea</taxon>
        <taxon>Timematidae</taxon>
        <taxon>Timema</taxon>
    </lineage>
</organism>
<dbReference type="Pfam" id="PF03133">
    <property type="entry name" value="TTL"/>
    <property type="match status" value="1"/>
</dbReference>
<protein>
    <submittedName>
        <fullName evidence="1">Uncharacterized protein</fullName>
    </submittedName>
</protein>
<dbReference type="InterPro" id="IPR027749">
    <property type="entry name" value="TTLL12"/>
</dbReference>